<dbReference type="InterPro" id="IPR000326">
    <property type="entry name" value="PAP2/HPO"/>
</dbReference>
<dbReference type="CDD" id="cd03392">
    <property type="entry name" value="PAP2_like_2"/>
    <property type="match status" value="1"/>
</dbReference>
<organism evidence="9 10">
    <name type="scientific">Flavimobilis marinus</name>
    <dbReference type="NCBI Taxonomy" id="285351"/>
    <lineage>
        <taxon>Bacteria</taxon>
        <taxon>Bacillati</taxon>
        <taxon>Actinomycetota</taxon>
        <taxon>Actinomycetes</taxon>
        <taxon>Micrococcales</taxon>
        <taxon>Jonesiaceae</taxon>
        <taxon>Flavimobilis</taxon>
    </lineage>
</organism>
<dbReference type="SUPFAM" id="SSF48317">
    <property type="entry name" value="Acid phosphatase/Vanadium-dependent haloperoxidase"/>
    <property type="match status" value="1"/>
</dbReference>
<feature type="transmembrane region" description="Helical" evidence="7">
    <location>
        <begin position="169"/>
        <end position="194"/>
    </location>
</feature>
<evidence type="ECO:0000256" key="7">
    <source>
        <dbReference type="SAM" id="Phobius"/>
    </source>
</evidence>
<dbReference type="GO" id="GO:0005886">
    <property type="term" value="C:plasma membrane"/>
    <property type="evidence" value="ECO:0007669"/>
    <property type="project" value="UniProtKB-SubCell"/>
</dbReference>
<name>A0A1I2DVP0_9MICO</name>
<dbReference type="Gene3D" id="1.20.144.10">
    <property type="entry name" value="Phosphatidic acid phosphatase type 2/haloperoxidase"/>
    <property type="match status" value="2"/>
</dbReference>
<gene>
    <name evidence="9" type="ORF">SAMN04488035_0767</name>
</gene>
<feature type="transmembrane region" description="Helical" evidence="7">
    <location>
        <begin position="141"/>
        <end position="162"/>
    </location>
</feature>
<keyword evidence="2" id="KW-1003">Cell membrane</keyword>
<dbReference type="Pfam" id="PF01569">
    <property type="entry name" value="PAP2"/>
    <property type="match status" value="1"/>
</dbReference>
<dbReference type="PANTHER" id="PTHR14969:SF62">
    <property type="entry name" value="DECAPRENYLPHOSPHORYL-5-PHOSPHORIBOSE PHOSPHATASE RV3807C-RELATED"/>
    <property type="match status" value="1"/>
</dbReference>
<protein>
    <submittedName>
        <fullName evidence="9">Undecaprenyl-diphosphatase</fullName>
    </submittedName>
</protein>
<dbReference type="EMBL" id="FONZ01000001">
    <property type="protein sequence ID" value="SFE84742.1"/>
    <property type="molecule type" value="Genomic_DNA"/>
</dbReference>
<keyword evidence="5 7" id="KW-1133">Transmembrane helix</keyword>
<dbReference type="GO" id="GO:0016787">
    <property type="term" value="F:hydrolase activity"/>
    <property type="evidence" value="ECO:0007669"/>
    <property type="project" value="UniProtKB-KW"/>
</dbReference>
<dbReference type="PANTHER" id="PTHR14969">
    <property type="entry name" value="SPHINGOSINE-1-PHOSPHATE PHOSPHOHYDROLASE"/>
    <property type="match status" value="1"/>
</dbReference>
<proteinExistence type="predicted"/>
<evidence type="ECO:0000259" key="8">
    <source>
        <dbReference type="SMART" id="SM00014"/>
    </source>
</evidence>
<keyword evidence="3 7" id="KW-0812">Transmembrane</keyword>
<dbReference type="InterPro" id="IPR036938">
    <property type="entry name" value="PAP2/HPO_sf"/>
</dbReference>
<keyword evidence="10" id="KW-1185">Reference proteome</keyword>
<feature type="domain" description="Phosphatidic acid phosphatase type 2/haloperoxidase" evidence="8">
    <location>
        <begin position="99"/>
        <end position="215"/>
    </location>
</feature>
<evidence type="ECO:0000256" key="6">
    <source>
        <dbReference type="ARBA" id="ARBA00023136"/>
    </source>
</evidence>
<evidence type="ECO:0000256" key="5">
    <source>
        <dbReference type="ARBA" id="ARBA00022989"/>
    </source>
</evidence>
<reference evidence="10" key="1">
    <citation type="submission" date="2016-10" db="EMBL/GenBank/DDBJ databases">
        <authorList>
            <person name="Varghese N."/>
            <person name="Submissions S."/>
        </authorList>
    </citation>
    <scope>NUCLEOTIDE SEQUENCE [LARGE SCALE GENOMIC DNA]</scope>
    <source>
        <strain evidence="10">DSM 19083</strain>
    </source>
</reference>
<keyword evidence="4" id="KW-0378">Hydrolase</keyword>
<evidence type="ECO:0000313" key="9">
    <source>
        <dbReference type="EMBL" id="SFE84742.1"/>
    </source>
</evidence>
<dbReference type="SMART" id="SM00014">
    <property type="entry name" value="acidPPc"/>
    <property type="match status" value="1"/>
</dbReference>
<evidence type="ECO:0000256" key="3">
    <source>
        <dbReference type="ARBA" id="ARBA00022692"/>
    </source>
</evidence>
<dbReference type="STRING" id="285351.SAMN04488035_0767"/>
<comment type="subcellular location">
    <subcellularLocation>
        <location evidence="1">Cell membrane</location>
        <topology evidence="1">Multi-pass membrane protein</topology>
    </subcellularLocation>
</comment>
<evidence type="ECO:0000256" key="1">
    <source>
        <dbReference type="ARBA" id="ARBA00004651"/>
    </source>
</evidence>
<accession>A0A1I2DVP0</accession>
<keyword evidence="6 7" id="KW-0472">Membrane</keyword>
<dbReference type="AlphaFoldDB" id="A0A1I2DVP0"/>
<evidence type="ECO:0000256" key="4">
    <source>
        <dbReference type="ARBA" id="ARBA00022801"/>
    </source>
</evidence>
<feature type="transmembrane region" description="Helical" evidence="7">
    <location>
        <begin position="12"/>
        <end position="35"/>
    </location>
</feature>
<feature type="transmembrane region" description="Helical" evidence="7">
    <location>
        <begin position="102"/>
        <end position="121"/>
    </location>
</feature>
<sequence length="238" mass="25260">MPSATVLDRSLAVLRVIWPGLLLIGIGGAAFASLLDALWDQEDLWAADTPVLEWLVSQRSETLTSVFTVITNTFGPVILPILVAIGALIWARVDRRWWAPSLLVGAMLLAVGISSAVKAIVGRPRPPAEAMSVPGAETTFSFPSGHTIGAATLVLVAGYLIWTIGHRRAVLVVWVVSTVVIVGLVAGSRLYLGYHFVTDVLAGASLAVAVLGVVVCVNRWWGPRSRELRGVPAVDQAA</sequence>
<feature type="transmembrane region" description="Helical" evidence="7">
    <location>
        <begin position="200"/>
        <end position="221"/>
    </location>
</feature>
<dbReference type="Proteomes" id="UP000198520">
    <property type="component" value="Unassembled WGS sequence"/>
</dbReference>
<dbReference type="RefSeq" id="WP_093375167.1">
    <property type="nucleotide sequence ID" value="NZ_BNAN01000001.1"/>
</dbReference>
<evidence type="ECO:0000256" key="2">
    <source>
        <dbReference type="ARBA" id="ARBA00022475"/>
    </source>
</evidence>
<dbReference type="OrthoDB" id="5289372at2"/>
<feature type="transmembrane region" description="Helical" evidence="7">
    <location>
        <begin position="66"/>
        <end position="90"/>
    </location>
</feature>
<evidence type="ECO:0000313" key="10">
    <source>
        <dbReference type="Proteomes" id="UP000198520"/>
    </source>
</evidence>